<feature type="region of interest" description="Disordered" evidence="1">
    <location>
        <begin position="111"/>
        <end position="264"/>
    </location>
</feature>
<organism evidence="4 5">
    <name type="scientific">Streptomyces cacaoi</name>
    <dbReference type="NCBI Taxonomy" id="1898"/>
    <lineage>
        <taxon>Bacteria</taxon>
        <taxon>Bacillati</taxon>
        <taxon>Actinomycetota</taxon>
        <taxon>Actinomycetes</taxon>
        <taxon>Kitasatosporales</taxon>
        <taxon>Streptomycetaceae</taxon>
        <taxon>Streptomyces</taxon>
    </lineage>
</organism>
<feature type="domain" description="HTH cro/C1-type" evidence="3">
    <location>
        <begin position="21"/>
        <end position="76"/>
    </location>
</feature>
<evidence type="ECO:0000259" key="3">
    <source>
        <dbReference type="SMART" id="SM00530"/>
    </source>
</evidence>
<dbReference type="GO" id="GO:0003677">
    <property type="term" value="F:DNA binding"/>
    <property type="evidence" value="ECO:0007669"/>
    <property type="project" value="InterPro"/>
</dbReference>
<gene>
    <name evidence="4" type="ORF">SCA03_14330</name>
</gene>
<dbReference type="RefSeq" id="WP_030874588.1">
    <property type="nucleotide sequence ID" value="NZ_BJMM01000004.1"/>
</dbReference>
<feature type="compositionally biased region" description="Low complexity" evidence="1">
    <location>
        <begin position="213"/>
        <end position="244"/>
    </location>
</feature>
<feature type="compositionally biased region" description="Gly residues" evidence="1">
    <location>
        <begin position="245"/>
        <end position="256"/>
    </location>
</feature>
<accession>A0A4Y3QUK5</accession>
<dbReference type="Pfam" id="PF13560">
    <property type="entry name" value="HTH_31"/>
    <property type="match status" value="1"/>
</dbReference>
<evidence type="ECO:0000256" key="1">
    <source>
        <dbReference type="SAM" id="MobiDB-lite"/>
    </source>
</evidence>
<dbReference type="AlphaFoldDB" id="A0A4Y3QUK5"/>
<dbReference type="Proteomes" id="UP000319210">
    <property type="component" value="Unassembled WGS sequence"/>
</dbReference>
<keyword evidence="5" id="KW-1185">Reference proteome</keyword>
<evidence type="ECO:0000313" key="4">
    <source>
        <dbReference type="EMBL" id="GEB48882.1"/>
    </source>
</evidence>
<dbReference type="SUPFAM" id="SSF47413">
    <property type="entry name" value="lambda repressor-like DNA-binding domains"/>
    <property type="match status" value="1"/>
</dbReference>
<dbReference type="Gene3D" id="1.10.260.40">
    <property type="entry name" value="lambda repressor-like DNA-binding domains"/>
    <property type="match status" value="1"/>
</dbReference>
<feature type="compositionally biased region" description="Low complexity" evidence="1">
    <location>
        <begin position="128"/>
        <end position="156"/>
    </location>
</feature>
<dbReference type="InterPro" id="IPR010982">
    <property type="entry name" value="Lambda_DNA-bd_dom_sf"/>
</dbReference>
<feature type="compositionally biased region" description="Polar residues" evidence="1">
    <location>
        <begin position="180"/>
        <end position="190"/>
    </location>
</feature>
<name>A0A4Y3QUK5_STRCI</name>
<dbReference type="SMART" id="SM00530">
    <property type="entry name" value="HTH_XRE"/>
    <property type="match status" value="1"/>
</dbReference>
<keyword evidence="2" id="KW-0812">Transmembrane</keyword>
<comment type="caution">
    <text evidence="4">The sequence shown here is derived from an EMBL/GenBank/DDBJ whole genome shotgun (WGS) entry which is preliminary data.</text>
</comment>
<dbReference type="InterPro" id="IPR021224">
    <property type="entry name" value="DUF2690"/>
</dbReference>
<reference evidence="4 5" key="1">
    <citation type="submission" date="2019-06" db="EMBL/GenBank/DDBJ databases">
        <title>Whole genome shotgun sequence of Streptomyces cacaoi subsp. cacaoi NBRC 12748.</title>
        <authorList>
            <person name="Hosoyama A."/>
            <person name="Uohara A."/>
            <person name="Ohji S."/>
            <person name="Ichikawa N."/>
        </authorList>
    </citation>
    <scope>NUCLEOTIDE SEQUENCE [LARGE SCALE GENOMIC DNA]</scope>
    <source>
        <strain evidence="4 5">NBRC 12748</strain>
    </source>
</reference>
<proteinExistence type="predicted"/>
<dbReference type="OrthoDB" id="4334712at2"/>
<evidence type="ECO:0000313" key="5">
    <source>
        <dbReference type="Proteomes" id="UP000319210"/>
    </source>
</evidence>
<feature type="transmembrane region" description="Helical" evidence="2">
    <location>
        <begin position="267"/>
        <end position="288"/>
    </location>
</feature>
<sequence length="428" mass="44023">MPRWKALPDELDPQIKEFTSQLRRLVDRSGMSIATVADRTGYSKSSWERYLNGRLLPPRGATQALAEVTGTEVRHLGTMWELAERAWSRSEMRHDVTMEAIQVAQARAALGVDEDESAKGRKRRRGKGAAPSTATPGTAAPAPASPSAGSSPSHAPSQEKSTPDDGTQVLRRTAPAPSDRTAQLRSQLGGTPTVARPGQQRVDVSAWGAKQDAQAPATAAPPTAAMSATTVQPSAASPAAAGQGAPPGSGGGGDGGRSTKSPGRRRTTMFLAGLVGALVVIAGAVLFLDLGGGDDASAKPSPSPTQKHRDLPAGVKCSGSDCSGKDPEAMGCGGQHAATSSSGWVGPSFVEVRYSKVCKASWARITSATTDDALRITGPDGQSERDAVGTTNDAYTPMVAVRGPDDARACATLKAGGKGCTVPGRIAR</sequence>
<keyword evidence="2" id="KW-1133">Transmembrane helix</keyword>
<dbReference type="InterPro" id="IPR001387">
    <property type="entry name" value="Cro/C1-type_HTH"/>
</dbReference>
<evidence type="ECO:0000256" key="2">
    <source>
        <dbReference type="SAM" id="Phobius"/>
    </source>
</evidence>
<keyword evidence="2" id="KW-0472">Membrane</keyword>
<dbReference type="EMBL" id="BJMM01000004">
    <property type="protein sequence ID" value="GEB48882.1"/>
    <property type="molecule type" value="Genomic_DNA"/>
</dbReference>
<dbReference type="CDD" id="cd00093">
    <property type="entry name" value="HTH_XRE"/>
    <property type="match status" value="1"/>
</dbReference>
<protein>
    <recommendedName>
        <fullName evidence="3">HTH cro/C1-type domain-containing protein</fullName>
    </recommendedName>
</protein>
<dbReference type="Pfam" id="PF10901">
    <property type="entry name" value="DUF2690"/>
    <property type="match status" value="1"/>
</dbReference>